<dbReference type="InParanoid" id="A0A067R4F9"/>
<organism evidence="1 2">
    <name type="scientific">Zootermopsis nevadensis</name>
    <name type="common">Dampwood termite</name>
    <dbReference type="NCBI Taxonomy" id="136037"/>
    <lineage>
        <taxon>Eukaryota</taxon>
        <taxon>Metazoa</taxon>
        <taxon>Ecdysozoa</taxon>
        <taxon>Arthropoda</taxon>
        <taxon>Hexapoda</taxon>
        <taxon>Insecta</taxon>
        <taxon>Pterygota</taxon>
        <taxon>Neoptera</taxon>
        <taxon>Polyneoptera</taxon>
        <taxon>Dictyoptera</taxon>
        <taxon>Blattodea</taxon>
        <taxon>Blattoidea</taxon>
        <taxon>Termitoidae</taxon>
        <taxon>Termopsidae</taxon>
        <taxon>Zootermopsis</taxon>
    </lineage>
</organism>
<protein>
    <submittedName>
        <fullName evidence="1">Uncharacterized protein</fullName>
    </submittedName>
</protein>
<reference evidence="1 2" key="1">
    <citation type="journal article" date="2014" name="Nat. Commun.">
        <title>Molecular traces of alternative social organization in a termite genome.</title>
        <authorList>
            <person name="Terrapon N."/>
            <person name="Li C."/>
            <person name="Robertson H.M."/>
            <person name="Ji L."/>
            <person name="Meng X."/>
            <person name="Booth W."/>
            <person name="Chen Z."/>
            <person name="Childers C.P."/>
            <person name="Glastad K.M."/>
            <person name="Gokhale K."/>
            <person name="Gowin J."/>
            <person name="Gronenberg W."/>
            <person name="Hermansen R.A."/>
            <person name="Hu H."/>
            <person name="Hunt B.G."/>
            <person name="Huylmans A.K."/>
            <person name="Khalil S.M."/>
            <person name="Mitchell R.D."/>
            <person name="Munoz-Torres M.C."/>
            <person name="Mustard J.A."/>
            <person name="Pan H."/>
            <person name="Reese J.T."/>
            <person name="Scharf M.E."/>
            <person name="Sun F."/>
            <person name="Vogel H."/>
            <person name="Xiao J."/>
            <person name="Yang W."/>
            <person name="Yang Z."/>
            <person name="Yang Z."/>
            <person name="Zhou J."/>
            <person name="Zhu J."/>
            <person name="Brent C.S."/>
            <person name="Elsik C.G."/>
            <person name="Goodisman M.A."/>
            <person name="Liberles D.A."/>
            <person name="Roe R.M."/>
            <person name="Vargo E.L."/>
            <person name="Vilcinskas A."/>
            <person name="Wang J."/>
            <person name="Bornberg-Bauer E."/>
            <person name="Korb J."/>
            <person name="Zhang G."/>
            <person name="Liebig J."/>
        </authorList>
    </citation>
    <scope>NUCLEOTIDE SEQUENCE [LARGE SCALE GENOMIC DNA]</scope>
    <source>
        <tissue evidence="1">Whole organism</tissue>
    </source>
</reference>
<name>A0A067R4F9_ZOONE</name>
<dbReference type="AlphaFoldDB" id="A0A067R4F9"/>
<evidence type="ECO:0000313" key="2">
    <source>
        <dbReference type="Proteomes" id="UP000027135"/>
    </source>
</evidence>
<dbReference type="EMBL" id="KK852901">
    <property type="protein sequence ID" value="KDR14107.1"/>
    <property type="molecule type" value="Genomic_DNA"/>
</dbReference>
<proteinExistence type="predicted"/>
<accession>A0A067R4F9</accession>
<dbReference type="Proteomes" id="UP000027135">
    <property type="component" value="Unassembled WGS sequence"/>
</dbReference>
<keyword evidence="2" id="KW-1185">Reference proteome</keyword>
<gene>
    <name evidence="1" type="ORF">L798_11847</name>
</gene>
<evidence type="ECO:0000313" key="1">
    <source>
        <dbReference type="EMBL" id="KDR14107.1"/>
    </source>
</evidence>
<sequence length="106" mass="12377">MIGAFLLFGVTDTTRDAHWPHKMVQGMSENGRSIFQILGLSLDPCSFRLILMSSKRMTLDKEMFIRIRNQNFSTRLLRNKSRTISHFNVLTLPSEQWAIMFFIVTH</sequence>